<dbReference type="Proteomes" id="UP000563094">
    <property type="component" value="Unassembled WGS sequence"/>
</dbReference>
<evidence type="ECO:0000259" key="1">
    <source>
        <dbReference type="Pfam" id="PF13340"/>
    </source>
</evidence>
<dbReference type="RefSeq" id="WP_377047810.1">
    <property type="nucleotide sequence ID" value="NZ_JACJIQ010000006.1"/>
</dbReference>
<dbReference type="PANTHER" id="PTHR46637">
    <property type="entry name" value="TIS1421-TRANSPOSASE PROTEIN A"/>
    <property type="match status" value="1"/>
</dbReference>
<proteinExistence type="predicted"/>
<accession>A0A839GK00</accession>
<feature type="domain" description="Insertion element IS402-like" evidence="1">
    <location>
        <begin position="3"/>
        <end position="77"/>
    </location>
</feature>
<dbReference type="Pfam" id="PF13340">
    <property type="entry name" value="DUF4096"/>
    <property type="match status" value="1"/>
</dbReference>
<protein>
    <submittedName>
        <fullName evidence="2">Transposase</fullName>
    </submittedName>
</protein>
<comment type="caution">
    <text evidence="2">The sequence shown here is derived from an EMBL/GenBank/DDBJ whole genome shotgun (WGS) entry which is preliminary data.</text>
</comment>
<name>A0A839GK00_9BACT</name>
<organism evidence="2 3">
    <name type="scientific">Rufibacter quisquiliarum</name>
    <dbReference type="NCBI Taxonomy" id="1549639"/>
    <lineage>
        <taxon>Bacteria</taxon>
        <taxon>Pseudomonadati</taxon>
        <taxon>Bacteroidota</taxon>
        <taxon>Cytophagia</taxon>
        <taxon>Cytophagales</taxon>
        <taxon>Hymenobacteraceae</taxon>
        <taxon>Rufibacter</taxon>
    </lineage>
</organism>
<dbReference type="PANTHER" id="PTHR46637:SF1">
    <property type="entry name" value="BLL5188 PROTEIN"/>
    <property type="match status" value="1"/>
</dbReference>
<gene>
    <name evidence="2" type="ORF">FHS90_001820</name>
</gene>
<evidence type="ECO:0000313" key="3">
    <source>
        <dbReference type="Proteomes" id="UP000563094"/>
    </source>
</evidence>
<reference evidence="2 3" key="1">
    <citation type="submission" date="2020-08" db="EMBL/GenBank/DDBJ databases">
        <title>Genomic Encyclopedia of Type Strains, Phase IV (KMG-IV): sequencing the most valuable type-strain genomes for metagenomic binning, comparative biology and taxonomic classification.</title>
        <authorList>
            <person name="Goeker M."/>
        </authorList>
    </citation>
    <scope>NUCLEOTIDE SEQUENCE [LARGE SCALE GENOMIC DNA]</scope>
    <source>
        <strain evidence="2 3">DSM 29854</strain>
    </source>
</reference>
<keyword evidence="3" id="KW-1185">Reference proteome</keyword>
<evidence type="ECO:0000313" key="2">
    <source>
        <dbReference type="EMBL" id="MBA9077109.1"/>
    </source>
</evidence>
<dbReference type="InterPro" id="IPR052909">
    <property type="entry name" value="Transposase_6_like"/>
</dbReference>
<dbReference type="InterPro" id="IPR025161">
    <property type="entry name" value="IS402-like_dom"/>
</dbReference>
<dbReference type="EMBL" id="JACJIQ010000006">
    <property type="protein sequence ID" value="MBA9077109.1"/>
    <property type="molecule type" value="Genomic_DNA"/>
</dbReference>
<sequence>MKLADKRWEVIKDLILDGPKRSDGKGRPWRDRGDVLEGILWILKTGAQWSHLPPMYPPYQTCHRRFQQCREQGVMQKAVEALARDLHERGGVDLSECFIDGSLCMAKKGGFCWQD</sequence>
<dbReference type="AlphaFoldDB" id="A0A839GK00"/>